<feature type="compositionally biased region" description="Basic and acidic residues" evidence="1">
    <location>
        <begin position="148"/>
        <end position="159"/>
    </location>
</feature>
<proteinExistence type="predicted"/>
<dbReference type="AlphaFoldDB" id="A0A011PMV7"/>
<feature type="region of interest" description="Disordered" evidence="1">
    <location>
        <begin position="136"/>
        <end position="159"/>
    </location>
</feature>
<gene>
    <name evidence="2" type="ORF">AW10_03279</name>
</gene>
<feature type="compositionally biased region" description="Basic residues" evidence="1">
    <location>
        <begin position="28"/>
        <end position="41"/>
    </location>
</feature>
<organism evidence="2 3">
    <name type="scientific">Candidatus Accumulibacter appositus</name>
    <dbReference type="NCBI Taxonomy" id="1454003"/>
    <lineage>
        <taxon>Bacteria</taxon>
        <taxon>Pseudomonadati</taxon>
        <taxon>Pseudomonadota</taxon>
        <taxon>Betaproteobacteria</taxon>
        <taxon>Candidatus Accumulibacter</taxon>
    </lineage>
</organism>
<protein>
    <submittedName>
        <fullName evidence="2">Uncharacterized protein</fullName>
    </submittedName>
</protein>
<reference evidence="2 3" key="1">
    <citation type="submission" date="2014-02" db="EMBL/GenBank/DDBJ databases">
        <title>Expanding our view of genomic diversity in Candidatus Accumulibacter clades.</title>
        <authorList>
            <person name="Skennerton C.T."/>
            <person name="Barr J.J."/>
            <person name="Slater F.R."/>
            <person name="Bond P.L."/>
            <person name="Tyson G.W."/>
        </authorList>
    </citation>
    <scope>NUCLEOTIDE SEQUENCE [LARGE SCALE GENOMIC DNA]</scope>
    <source>
        <strain evidence="3">BA-92</strain>
    </source>
</reference>
<sequence length="189" mass="20224">MTSTTGEPAANAATCGLASASLPSRGALSRRHGVTGLRRRSCRDDATGTRHERIDPGEAAALARVSRTVLGCSSAMARAWLSASSATLPSVPRRSDWPGLRREDASRNTLQDYGAVLWGPVQVAWWLLDRSEDRGRQRASARQWQEGRPAEKAETRVIEGKVGGRFDSAAATKKSQVIDGQGNGKVTPS</sequence>
<feature type="compositionally biased region" description="Basic and acidic residues" evidence="1">
    <location>
        <begin position="42"/>
        <end position="52"/>
    </location>
</feature>
<evidence type="ECO:0000256" key="1">
    <source>
        <dbReference type="SAM" id="MobiDB-lite"/>
    </source>
</evidence>
<dbReference type="Proteomes" id="UP000021816">
    <property type="component" value="Unassembled WGS sequence"/>
</dbReference>
<comment type="caution">
    <text evidence="2">The sequence shown here is derived from an EMBL/GenBank/DDBJ whole genome shotgun (WGS) entry which is preliminary data.</text>
</comment>
<accession>A0A011PMV7</accession>
<dbReference type="EMBL" id="JEMX01000078">
    <property type="protein sequence ID" value="EXI78195.1"/>
    <property type="molecule type" value="Genomic_DNA"/>
</dbReference>
<evidence type="ECO:0000313" key="3">
    <source>
        <dbReference type="Proteomes" id="UP000021816"/>
    </source>
</evidence>
<feature type="region of interest" description="Disordered" evidence="1">
    <location>
        <begin position="26"/>
        <end position="52"/>
    </location>
</feature>
<evidence type="ECO:0000313" key="2">
    <source>
        <dbReference type="EMBL" id="EXI78195.1"/>
    </source>
</evidence>
<name>A0A011PMV7_9PROT</name>